<dbReference type="RefSeq" id="WP_179842995.1">
    <property type="nucleotide sequence ID" value="NZ_JACCBA010000001.1"/>
</dbReference>
<dbReference type="Proteomes" id="UP000529783">
    <property type="component" value="Unassembled WGS sequence"/>
</dbReference>
<dbReference type="Gene3D" id="1.10.443.10">
    <property type="entry name" value="Intergrase catalytic core"/>
    <property type="match status" value="1"/>
</dbReference>
<feature type="region of interest" description="Disordered" evidence="5">
    <location>
        <begin position="1"/>
        <end position="27"/>
    </location>
</feature>
<feature type="compositionally biased region" description="Basic and acidic residues" evidence="5">
    <location>
        <begin position="1"/>
        <end position="11"/>
    </location>
</feature>
<reference evidence="8 9" key="1">
    <citation type="submission" date="2020-07" db="EMBL/GenBank/DDBJ databases">
        <title>Sequencing the genomes of 1000 actinobacteria strains.</title>
        <authorList>
            <person name="Klenk H.-P."/>
        </authorList>
    </citation>
    <scope>NUCLEOTIDE SEQUENCE [LARGE SCALE GENOMIC DNA]</scope>
    <source>
        <strain evidence="8 9">DSM 40398</strain>
    </source>
</reference>
<dbReference type="InterPro" id="IPR002104">
    <property type="entry name" value="Integrase_catalytic"/>
</dbReference>
<comment type="caution">
    <text evidence="8">The sequence shown here is derived from an EMBL/GenBank/DDBJ whole genome shotgun (WGS) entry which is preliminary data.</text>
</comment>
<dbReference type="Gene3D" id="1.10.150.130">
    <property type="match status" value="1"/>
</dbReference>
<evidence type="ECO:0000256" key="1">
    <source>
        <dbReference type="ARBA" id="ARBA00008857"/>
    </source>
</evidence>
<evidence type="ECO:0000259" key="7">
    <source>
        <dbReference type="PROSITE" id="PS51900"/>
    </source>
</evidence>
<dbReference type="EMBL" id="JACCBA010000001">
    <property type="protein sequence ID" value="NYD45596.1"/>
    <property type="molecule type" value="Genomic_DNA"/>
</dbReference>
<dbReference type="GO" id="GO:0015074">
    <property type="term" value="P:DNA integration"/>
    <property type="evidence" value="ECO:0007669"/>
    <property type="project" value="InterPro"/>
</dbReference>
<dbReference type="InterPro" id="IPR010998">
    <property type="entry name" value="Integrase_recombinase_N"/>
</dbReference>
<dbReference type="InterPro" id="IPR011010">
    <property type="entry name" value="DNA_brk_join_enz"/>
</dbReference>
<dbReference type="GO" id="GO:0006310">
    <property type="term" value="P:DNA recombination"/>
    <property type="evidence" value="ECO:0007669"/>
    <property type="project" value="UniProtKB-KW"/>
</dbReference>
<comment type="similarity">
    <text evidence="1">Belongs to the 'phage' integrase family.</text>
</comment>
<dbReference type="PANTHER" id="PTHR30349">
    <property type="entry name" value="PHAGE INTEGRASE-RELATED"/>
    <property type="match status" value="1"/>
</dbReference>
<feature type="domain" description="Tyr recombinase" evidence="6">
    <location>
        <begin position="185"/>
        <end position="402"/>
    </location>
</feature>
<dbReference type="InterPro" id="IPR050090">
    <property type="entry name" value="Tyrosine_recombinase_XerCD"/>
</dbReference>
<feature type="region of interest" description="Disordered" evidence="5">
    <location>
        <begin position="397"/>
        <end position="421"/>
    </location>
</feature>
<evidence type="ECO:0000256" key="2">
    <source>
        <dbReference type="ARBA" id="ARBA00023125"/>
    </source>
</evidence>
<dbReference type="CDD" id="cd01189">
    <property type="entry name" value="INT_ICEBs1_C_like"/>
    <property type="match status" value="1"/>
</dbReference>
<dbReference type="InterPro" id="IPR013762">
    <property type="entry name" value="Integrase-like_cat_sf"/>
</dbReference>
<dbReference type="InterPro" id="IPR044068">
    <property type="entry name" value="CB"/>
</dbReference>
<evidence type="ECO:0000259" key="6">
    <source>
        <dbReference type="PROSITE" id="PS51898"/>
    </source>
</evidence>
<dbReference type="GO" id="GO:0003677">
    <property type="term" value="F:DNA binding"/>
    <property type="evidence" value="ECO:0007669"/>
    <property type="project" value="UniProtKB-UniRule"/>
</dbReference>
<feature type="domain" description="Core-binding (CB)" evidence="7">
    <location>
        <begin position="82"/>
        <end position="162"/>
    </location>
</feature>
<accession>A0A7Y9ED80</accession>
<gene>
    <name evidence="8" type="ORF">BJY14_001579</name>
</gene>
<dbReference type="SUPFAM" id="SSF56349">
    <property type="entry name" value="DNA breaking-rejoining enzymes"/>
    <property type="match status" value="1"/>
</dbReference>
<dbReference type="InterPro" id="IPR053876">
    <property type="entry name" value="Phage_int_M"/>
</dbReference>
<evidence type="ECO:0000313" key="8">
    <source>
        <dbReference type="EMBL" id="NYD45596.1"/>
    </source>
</evidence>
<keyword evidence="2 4" id="KW-0238">DNA-binding</keyword>
<evidence type="ECO:0000256" key="5">
    <source>
        <dbReference type="SAM" id="MobiDB-lite"/>
    </source>
</evidence>
<evidence type="ECO:0000256" key="4">
    <source>
        <dbReference type="PROSITE-ProRule" id="PRU01248"/>
    </source>
</evidence>
<protein>
    <submittedName>
        <fullName evidence="8">Integrase</fullName>
    </submittedName>
</protein>
<keyword evidence="9" id="KW-1185">Reference proteome</keyword>
<evidence type="ECO:0000313" key="9">
    <source>
        <dbReference type="Proteomes" id="UP000529783"/>
    </source>
</evidence>
<dbReference type="Pfam" id="PF00589">
    <property type="entry name" value="Phage_integrase"/>
    <property type="match status" value="1"/>
</dbReference>
<dbReference type="PANTHER" id="PTHR30349:SF64">
    <property type="entry name" value="PROPHAGE INTEGRASE INTD-RELATED"/>
    <property type="match status" value="1"/>
</dbReference>
<evidence type="ECO:0000256" key="3">
    <source>
        <dbReference type="ARBA" id="ARBA00023172"/>
    </source>
</evidence>
<sequence>MAGHIQDRWYKTETNADGTQKRLKTDRHGTGMRYRARYIAPDGTERSKSFPDKQKRLAEAWLNQLAADMTRGQYIDPAAGKVTFNQYATKWLASQTTDMGTRASVRTQIQRHAIPYLGSRPMGSFQPGHIRDWLSALESDVPASSYRRVIFSSVSAVFGAAVDDGHLPKNPCRARSVRAPSRGQGRIVPWASERVFAVQAALPERFQAMVDLGAGCGLRQGEIFGLPEDAIDFASGWLHVGCQVKVVNGHLVFGLPKRDKERDVPLPGHVAASLKRHMESYPPMEVTLPWQRPDGQPVTKKLVFTRADGGAIRRTDFNVHTWKPSLVAAGVIPAPKPGERHQSAREHGMHALRHFYASVLLDAGENIKALSLYLGHSDPGFTLRVYTHLVPSSEGRTRKAVDSLYKTTSSAQDGPQTAQGG</sequence>
<dbReference type="PROSITE" id="PS51900">
    <property type="entry name" value="CB"/>
    <property type="match status" value="1"/>
</dbReference>
<dbReference type="PROSITE" id="PS51898">
    <property type="entry name" value="TYR_RECOMBINASE"/>
    <property type="match status" value="1"/>
</dbReference>
<dbReference type="Pfam" id="PF22022">
    <property type="entry name" value="Phage_int_M"/>
    <property type="match status" value="1"/>
</dbReference>
<proteinExistence type="inferred from homology"/>
<feature type="compositionally biased region" description="Polar residues" evidence="5">
    <location>
        <begin position="405"/>
        <end position="421"/>
    </location>
</feature>
<organism evidence="8 9">
    <name type="scientific">Actinomadura luteofluorescens</name>
    <dbReference type="NCBI Taxonomy" id="46163"/>
    <lineage>
        <taxon>Bacteria</taxon>
        <taxon>Bacillati</taxon>
        <taxon>Actinomycetota</taxon>
        <taxon>Actinomycetes</taxon>
        <taxon>Streptosporangiales</taxon>
        <taxon>Thermomonosporaceae</taxon>
        <taxon>Actinomadura</taxon>
    </lineage>
</organism>
<dbReference type="AlphaFoldDB" id="A0A7Y9ED80"/>
<keyword evidence="3" id="KW-0233">DNA recombination</keyword>
<name>A0A7Y9ED80_9ACTN</name>